<evidence type="ECO:0000256" key="1">
    <source>
        <dbReference type="ARBA" id="ARBA00010688"/>
    </source>
</evidence>
<keyword evidence="2" id="KW-0808">Transferase</keyword>
<dbReference type="AlphaFoldDB" id="A0A0F9IX74"/>
<protein>
    <recommendedName>
        <fullName evidence="6">Carbohydrate kinase PfkB domain-containing protein</fullName>
    </recommendedName>
</protein>
<dbReference type="InterPro" id="IPR029056">
    <property type="entry name" value="Ribokinase-like"/>
</dbReference>
<accession>A0A0F9IX74</accession>
<organism evidence="7">
    <name type="scientific">marine sediment metagenome</name>
    <dbReference type="NCBI Taxonomy" id="412755"/>
    <lineage>
        <taxon>unclassified sequences</taxon>
        <taxon>metagenomes</taxon>
        <taxon>ecological metagenomes</taxon>
    </lineage>
</organism>
<evidence type="ECO:0000259" key="6">
    <source>
        <dbReference type="Pfam" id="PF00294"/>
    </source>
</evidence>
<sequence>MVDVIAIGELLIDMIADVPGQPLELQTSFKRFAGGAPANFVVGVQRLGISTGLISKVGDDFFGRFLIKTLKDEAVDISQIKKTNKYKTALAFVGLDEEKTPSFSFYRSPCADIMLDEQEIEENYIRSAKLLMCGTVSMADEPARSAIFKAIEYAKKHGLQVACDPNLREDLWHFNDPREHIFKILKNTDIFLPSISEAEFITGEKGEKAIEAILGLGPSIVGITHGAGGSTIQTKDGKFFAPSYEVDVVDTTGAGDAYAAGLITGLLTNIPLDKIPNFANAVSALKITRKGAMNSPNLSEVETFMNS</sequence>
<keyword evidence="4" id="KW-0418">Kinase</keyword>
<name>A0A0F9IX74_9ZZZZ</name>
<evidence type="ECO:0000256" key="2">
    <source>
        <dbReference type="ARBA" id="ARBA00022679"/>
    </source>
</evidence>
<reference evidence="7" key="1">
    <citation type="journal article" date="2015" name="Nature">
        <title>Complex archaea that bridge the gap between prokaryotes and eukaryotes.</title>
        <authorList>
            <person name="Spang A."/>
            <person name="Saw J.H."/>
            <person name="Jorgensen S.L."/>
            <person name="Zaremba-Niedzwiedzka K."/>
            <person name="Martijn J."/>
            <person name="Lind A.E."/>
            <person name="van Eijk R."/>
            <person name="Schleper C."/>
            <person name="Guy L."/>
            <person name="Ettema T.J."/>
        </authorList>
    </citation>
    <scope>NUCLEOTIDE SEQUENCE</scope>
</reference>
<dbReference type="PROSITE" id="PS00584">
    <property type="entry name" value="PFKB_KINASES_2"/>
    <property type="match status" value="1"/>
</dbReference>
<keyword evidence="5" id="KW-0067">ATP-binding</keyword>
<proteinExistence type="inferred from homology"/>
<evidence type="ECO:0000313" key="7">
    <source>
        <dbReference type="EMBL" id="KKM24679.1"/>
    </source>
</evidence>
<evidence type="ECO:0000256" key="5">
    <source>
        <dbReference type="ARBA" id="ARBA00022840"/>
    </source>
</evidence>
<gene>
    <name evidence="7" type="ORF">LCGC14_1602690</name>
</gene>
<comment type="caution">
    <text evidence="7">The sequence shown here is derived from an EMBL/GenBank/DDBJ whole genome shotgun (WGS) entry which is preliminary data.</text>
</comment>
<keyword evidence="3" id="KW-0547">Nucleotide-binding</keyword>
<dbReference type="CDD" id="cd01167">
    <property type="entry name" value="bac_FRK"/>
    <property type="match status" value="1"/>
</dbReference>
<feature type="domain" description="Carbohydrate kinase PfkB" evidence="6">
    <location>
        <begin position="3"/>
        <end position="295"/>
    </location>
</feature>
<dbReference type="GO" id="GO:0016301">
    <property type="term" value="F:kinase activity"/>
    <property type="evidence" value="ECO:0007669"/>
    <property type="project" value="UniProtKB-KW"/>
</dbReference>
<dbReference type="InterPro" id="IPR050306">
    <property type="entry name" value="PfkB_Carbo_kinase"/>
</dbReference>
<dbReference type="EMBL" id="LAZR01012875">
    <property type="protein sequence ID" value="KKM24679.1"/>
    <property type="molecule type" value="Genomic_DNA"/>
</dbReference>
<dbReference type="PANTHER" id="PTHR43085">
    <property type="entry name" value="HEXOKINASE FAMILY MEMBER"/>
    <property type="match status" value="1"/>
</dbReference>
<evidence type="ECO:0000256" key="4">
    <source>
        <dbReference type="ARBA" id="ARBA00022777"/>
    </source>
</evidence>
<dbReference type="PANTHER" id="PTHR43085:SF1">
    <property type="entry name" value="PSEUDOURIDINE KINASE-RELATED"/>
    <property type="match status" value="1"/>
</dbReference>
<dbReference type="Gene3D" id="3.40.1190.20">
    <property type="match status" value="1"/>
</dbReference>
<dbReference type="InterPro" id="IPR002173">
    <property type="entry name" value="Carboh/pur_kinase_PfkB_CS"/>
</dbReference>
<dbReference type="GO" id="GO:0005524">
    <property type="term" value="F:ATP binding"/>
    <property type="evidence" value="ECO:0007669"/>
    <property type="project" value="UniProtKB-KW"/>
</dbReference>
<dbReference type="InterPro" id="IPR011611">
    <property type="entry name" value="PfkB_dom"/>
</dbReference>
<evidence type="ECO:0000256" key="3">
    <source>
        <dbReference type="ARBA" id="ARBA00022741"/>
    </source>
</evidence>
<dbReference type="SUPFAM" id="SSF53613">
    <property type="entry name" value="Ribokinase-like"/>
    <property type="match status" value="1"/>
</dbReference>
<dbReference type="Pfam" id="PF00294">
    <property type="entry name" value="PfkB"/>
    <property type="match status" value="1"/>
</dbReference>
<comment type="similarity">
    <text evidence="1">Belongs to the carbohydrate kinase PfkB family.</text>
</comment>